<evidence type="ECO:0000256" key="1">
    <source>
        <dbReference type="ARBA" id="ARBA00004633"/>
    </source>
</evidence>
<evidence type="ECO:0000256" key="2">
    <source>
        <dbReference type="ARBA" id="ARBA00007617"/>
    </source>
</evidence>
<evidence type="ECO:0000256" key="6">
    <source>
        <dbReference type="ARBA" id="ARBA00025010"/>
    </source>
</evidence>
<keyword evidence="3" id="KW-0813">Transport</keyword>
<dbReference type="GO" id="GO:0006612">
    <property type="term" value="P:protein targeting to membrane"/>
    <property type="evidence" value="ECO:0007669"/>
    <property type="project" value="TreeGrafter"/>
</dbReference>
<dbReference type="Pfam" id="PF07200">
    <property type="entry name" value="Mod_r"/>
    <property type="match status" value="1"/>
</dbReference>
<feature type="domain" description="VPS37 C-terminal" evidence="7">
    <location>
        <begin position="10"/>
        <end position="116"/>
    </location>
</feature>
<comment type="function">
    <text evidence="6">Component of the ESCRT-I complex, a regulator of vesicular trafficking process. Required for the sorting of endocytic ubiquitinated cargos into multivesicular bodies. May be involved in cell growth and differentiation.</text>
</comment>
<reference evidence="8 9" key="1">
    <citation type="submission" date="2019-08" db="EMBL/GenBank/DDBJ databases">
        <title>A chromosome-level genome assembly, high-density linkage maps, and genome scans reveal the genomic architecture of hybrid incompatibilities underlying speciation via character displacement in darters (Percidae: Etheostominae).</title>
        <authorList>
            <person name="Moran R.L."/>
            <person name="Catchen J.M."/>
            <person name="Fuller R.C."/>
        </authorList>
    </citation>
    <scope>NUCLEOTIDE SEQUENCE [LARGE SCALE GENOMIC DNA]</scope>
    <source>
        <strain evidence="8">EspeVRDwgs_2016</strain>
        <tissue evidence="8">Muscle</tissue>
    </source>
</reference>
<comment type="caution">
    <text evidence="8">The sequence shown here is derived from an EMBL/GenBank/DDBJ whole genome shotgun (WGS) entry which is preliminary data.</text>
</comment>
<dbReference type="GO" id="GO:0006623">
    <property type="term" value="P:protein targeting to vacuole"/>
    <property type="evidence" value="ECO:0007669"/>
    <property type="project" value="TreeGrafter"/>
</dbReference>
<keyword evidence="9" id="KW-1185">Reference proteome</keyword>
<evidence type="ECO:0000256" key="3">
    <source>
        <dbReference type="ARBA" id="ARBA00022448"/>
    </source>
</evidence>
<dbReference type="GO" id="GO:0031902">
    <property type="term" value="C:late endosome membrane"/>
    <property type="evidence" value="ECO:0007669"/>
    <property type="project" value="UniProtKB-SubCell"/>
</dbReference>
<sequence length="135" mass="15508">MSLPGHFGALRTRELRELLEDEDKINDITRCSDKFQGLQKAAEKMLVSNQIMAKVGLSQKPKFKDAKLLLAMKYKELENIRSIIQAKHEQLAEKYNVHYAQWSLVTKINHAEEECEVSISTSLICISVGCIFFHR</sequence>
<accession>A0A5J5DLS9</accession>
<evidence type="ECO:0000256" key="4">
    <source>
        <dbReference type="ARBA" id="ARBA00022753"/>
    </source>
</evidence>
<dbReference type="Proteomes" id="UP000327493">
    <property type="component" value="Chromosome 3"/>
</dbReference>
<dbReference type="GO" id="GO:0043162">
    <property type="term" value="P:ubiquitin-dependent protein catabolic process via the multivesicular body sorting pathway"/>
    <property type="evidence" value="ECO:0007669"/>
    <property type="project" value="TreeGrafter"/>
</dbReference>
<comment type="subcellular location">
    <subcellularLocation>
        <location evidence="1">Late endosome membrane</location>
        <topology evidence="1">Peripheral membrane protein</topology>
    </subcellularLocation>
</comment>
<dbReference type="GO" id="GO:0000813">
    <property type="term" value="C:ESCRT I complex"/>
    <property type="evidence" value="ECO:0007669"/>
    <property type="project" value="TreeGrafter"/>
</dbReference>
<organism evidence="8 9">
    <name type="scientific">Etheostoma spectabile</name>
    <name type="common">orangethroat darter</name>
    <dbReference type="NCBI Taxonomy" id="54343"/>
    <lineage>
        <taxon>Eukaryota</taxon>
        <taxon>Metazoa</taxon>
        <taxon>Chordata</taxon>
        <taxon>Craniata</taxon>
        <taxon>Vertebrata</taxon>
        <taxon>Euteleostomi</taxon>
        <taxon>Actinopterygii</taxon>
        <taxon>Neopterygii</taxon>
        <taxon>Teleostei</taxon>
        <taxon>Neoteleostei</taxon>
        <taxon>Acanthomorphata</taxon>
        <taxon>Eupercaria</taxon>
        <taxon>Perciformes</taxon>
        <taxon>Percoidei</taxon>
        <taxon>Percidae</taxon>
        <taxon>Etheostomatinae</taxon>
        <taxon>Etheostoma</taxon>
    </lineage>
</organism>
<name>A0A5J5DLS9_9PERO</name>
<evidence type="ECO:0000259" key="7">
    <source>
        <dbReference type="Pfam" id="PF07200"/>
    </source>
</evidence>
<dbReference type="InterPro" id="IPR009851">
    <property type="entry name" value="Mod_r"/>
</dbReference>
<keyword evidence="5" id="KW-0653">Protein transport</keyword>
<dbReference type="AlphaFoldDB" id="A0A5J5DLS9"/>
<evidence type="ECO:0000256" key="5">
    <source>
        <dbReference type="ARBA" id="ARBA00022927"/>
    </source>
</evidence>
<evidence type="ECO:0000313" key="8">
    <source>
        <dbReference type="EMBL" id="KAA8594173.1"/>
    </source>
</evidence>
<dbReference type="PANTHER" id="PTHR13678">
    <property type="entry name" value="VACUOLAR PROTEIN SORTING-ASSOCIATED PROTEIN 37"/>
    <property type="match status" value="1"/>
</dbReference>
<keyword evidence="4" id="KW-0967">Endosome</keyword>
<evidence type="ECO:0000313" key="9">
    <source>
        <dbReference type="Proteomes" id="UP000327493"/>
    </source>
</evidence>
<dbReference type="PANTHER" id="PTHR13678:SF24">
    <property type="entry name" value="SI:CH211-284F22.3"/>
    <property type="match status" value="1"/>
</dbReference>
<gene>
    <name evidence="8" type="ORF">FQN60_005007</name>
</gene>
<dbReference type="EMBL" id="VOFY01000003">
    <property type="protein sequence ID" value="KAA8594173.1"/>
    <property type="molecule type" value="Genomic_DNA"/>
</dbReference>
<proteinExistence type="inferred from homology"/>
<protein>
    <recommendedName>
        <fullName evidence="7">VPS37 C-terminal domain-containing protein</fullName>
    </recommendedName>
</protein>
<comment type="similarity">
    <text evidence="2">Belongs to the VPS37 family.</text>
</comment>